<keyword evidence="1" id="KW-0808">Transferase</keyword>
<proteinExistence type="predicted"/>
<dbReference type="EMBL" id="BKCJ010277105">
    <property type="protein sequence ID" value="GEZ42309.1"/>
    <property type="molecule type" value="Genomic_DNA"/>
</dbReference>
<accession>A0A699I8U1</accession>
<dbReference type="AlphaFoldDB" id="A0A699I8U1"/>
<sequence>MKPENLKYEDVGGMLIENSKDLENLKKEKLEPRADGTLCLNNRSWLSCYGELRTLIMHELHKSNKCLTCLKVKAEHQKPSGLLIQPEIPQWKWDNITMDFVTKLLKTQIGNDIIWVVVDRLTKSAHFLPMKETD</sequence>
<dbReference type="GO" id="GO:0003964">
    <property type="term" value="F:RNA-directed DNA polymerase activity"/>
    <property type="evidence" value="ECO:0007669"/>
    <property type="project" value="UniProtKB-KW"/>
</dbReference>
<name>A0A699I8U1_TANCI</name>
<gene>
    <name evidence="1" type="ORF">Tci_514282</name>
</gene>
<keyword evidence="1" id="KW-0548">Nucleotidyltransferase</keyword>
<evidence type="ECO:0000313" key="1">
    <source>
        <dbReference type="EMBL" id="GEZ42309.1"/>
    </source>
</evidence>
<dbReference type="GO" id="GO:0003676">
    <property type="term" value="F:nucleic acid binding"/>
    <property type="evidence" value="ECO:0007669"/>
    <property type="project" value="InterPro"/>
</dbReference>
<dbReference type="Gene3D" id="3.30.420.10">
    <property type="entry name" value="Ribonuclease H-like superfamily/Ribonuclease H"/>
    <property type="match status" value="1"/>
</dbReference>
<dbReference type="PANTHER" id="PTHR45835">
    <property type="entry name" value="YALI0A06105P"/>
    <property type="match status" value="1"/>
</dbReference>
<reference evidence="1" key="1">
    <citation type="journal article" date="2019" name="Sci. Rep.">
        <title>Draft genome of Tanacetum cinerariifolium, the natural source of mosquito coil.</title>
        <authorList>
            <person name="Yamashiro T."/>
            <person name="Shiraishi A."/>
            <person name="Satake H."/>
            <person name="Nakayama K."/>
        </authorList>
    </citation>
    <scope>NUCLEOTIDE SEQUENCE</scope>
</reference>
<dbReference type="PANTHER" id="PTHR45835:SF99">
    <property type="entry name" value="CHROMO DOMAIN-CONTAINING PROTEIN-RELATED"/>
    <property type="match status" value="1"/>
</dbReference>
<comment type="caution">
    <text evidence="1">The sequence shown here is derived from an EMBL/GenBank/DDBJ whole genome shotgun (WGS) entry which is preliminary data.</text>
</comment>
<protein>
    <submittedName>
        <fullName evidence="1">Putative reverse transcriptase domain-containing protein</fullName>
    </submittedName>
</protein>
<organism evidence="1">
    <name type="scientific">Tanacetum cinerariifolium</name>
    <name type="common">Dalmatian daisy</name>
    <name type="synonym">Chrysanthemum cinerariifolium</name>
    <dbReference type="NCBI Taxonomy" id="118510"/>
    <lineage>
        <taxon>Eukaryota</taxon>
        <taxon>Viridiplantae</taxon>
        <taxon>Streptophyta</taxon>
        <taxon>Embryophyta</taxon>
        <taxon>Tracheophyta</taxon>
        <taxon>Spermatophyta</taxon>
        <taxon>Magnoliopsida</taxon>
        <taxon>eudicotyledons</taxon>
        <taxon>Gunneridae</taxon>
        <taxon>Pentapetalae</taxon>
        <taxon>asterids</taxon>
        <taxon>campanulids</taxon>
        <taxon>Asterales</taxon>
        <taxon>Asteraceae</taxon>
        <taxon>Asteroideae</taxon>
        <taxon>Anthemideae</taxon>
        <taxon>Anthemidinae</taxon>
        <taxon>Tanacetum</taxon>
    </lineage>
</organism>
<dbReference type="InterPro" id="IPR036397">
    <property type="entry name" value="RNaseH_sf"/>
</dbReference>
<keyword evidence="1" id="KW-0695">RNA-directed DNA polymerase</keyword>